<name>A0ABW2C5F6_9PSEU</name>
<dbReference type="Pfam" id="PF01522">
    <property type="entry name" value="Polysacc_deac_1"/>
    <property type="match status" value="1"/>
</dbReference>
<feature type="domain" description="NodB homology" evidence="1">
    <location>
        <begin position="66"/>
        <end position="173"/>
    </location>
</feature>
<gene>
    <name evidence="2" type="ORF">ACFQGD_25640</name>
</gene>
<evidence type="ECO:0000313" key="3">
    <source>
        <dbReference type="Proteomes" id="UP001596337"/>
    </source>
</evidence>
<dbReference type="SUPFAM" id="SSF88713">
    <property type="entry name" value="Glycoside hydrolase/deacetylase"/>
    <property type="match status" value="1"/>
</dbReference>
<protein>
    <submittedName>
        <fullName evidence="2">Polysaccharide deacetylase family protein</fullName>
    </submittedName>
</protein>
<comment type="caution">
    <text evidence="2">The sequence shown here is derived from an EMBL/GenBank/DDBJ whole genome shotgun (WGS) entry which is preliminary data.</text>
</comment>
<accession>A0ABW2C5F6</accession>
<dbReference type="PANTHER" id="PTHR43123">
    <property type="entry name" value="POLYSACCHARIDE DEACETYLASE-RELATED"/>
    <property type="match status" value="1"/>
</dbReference>
<dbReference type="Proteomes" id="UP001596337">
    <property type="component" value="Unassembled WGS sequence"/>
</dbReference>
<dbReference type="RefSeq" id="WP_345402463.1">
    <property type="nucleotide sequence ID" value="NZ_BAABLA010000110.1"/>
</dbReference>
<reference evidence="3" key="1">
    <citation type="journal article" date="2019" name="Int. J. Syst. Evol. Microbiol.">
        <title>The Global Catalogue of Microorganisms (GCM) 10K type strain sequencing project: providing services to taxonomists for standard genome sequencing and annotation.</title>
        <authorList>
            <consortium name="The Broad Institute Genomics Platform"/>
            <consortium name="The Broad Institute Genome Sequencing Center for Infectious Disease"/>
            <person name="Wu L."/>
            <person name="Ma J."/>
        </authorList>
    </citation>
    <scope>NUCLEOTIDE SEQUENCE [LARGE SCALE GENOMIC DNA]</scope>
    <source>
        <strain evidence="3">KCTC 32255</strain>
    </source>
</reference>
<dbReference type="InterPro" id="IPR011330">
    <property type="entry name" value="Glyco_hydro/deAcase_b/a-brl"/>
</dbReference>
<evidence type="ECO:0000313" key="2">
    <source>
        <dbReference type="EMBL" id="MFC6870522.1"/>
    </source>
</evidence>
<proteinExistence type="predicted"/>
<keyword evidence="3" id="KW-1185">Reference proteome</keyword>
<dbReference type="Gene3D" id="3.20.20.370">
    <property type="entry name" value="Glycoside hydrolase/deacetylase"/>
    <property type="match status" value="1"/>
</dbReference>
<sequence>MPWKNRYTVSDERCFADEQVTWPGVKKAAFTLTIDLSPTCRAEGLRLHDFQTPEAFYGMNRGMDVLRQTLGKHAVRATFAVPGVMAEAYAPLLRSLESEGHEVAAHGWVHEDPSLLDENEEEARLARTTDSLGQALGHRPWGWFSLPRPSDKYAGGGLSDQTVALLVKHGYEYLGNSTVDDRPHYWLTDAQKSAGILSMPYYYHFDDQFFLLFPARGTGLEHMDALERNWRRELRAQQNRGLVFNATVHPHAIAWPHRLWRFDTLLADVMRDGTWWNPTARECTAHWRTLQPLEDVSISEEIWTHYEDSLN</sequence>
<evidence type="ECO:0000259" key="1">
    <source>
        <dbReference type="Pfam" id="PF01522"/>
    </source>
</evidence>
<dbReference type="InterPro" id="IPR002509">
    <property type="entry name" value="NODB_dom"/>
</dbReference>
<organism evidence="2 3">
    <name type="scientific">Haloechinothrix salitolerans</name>
    <dbReference type="NCBI Taxonomy" id="926830"/>
    <lineage>
        <taxon>Bacteria</taxon>
        <taxon>Bacillati</taxon>
        <taxon>Actinomycetota</taxon>
        <taxon>Actinomycetes</taxon>
        <taxon>Pseudonocardiales</taxon>
        <taxon>Pseudonocardiaceae</taxon>
        <taxon>Haloechinothrix</taxon>
    </lineage>
</organism>
<dbReference type="EMBL" id="JBHSXX010000001">
    <property type="protein sequence ID" value="MFC6870522.1"/>
    <property type="molecule type" value="Genomic_DNA"/>
</dbReference>
<dbReference type="PANTHER" id="PTHR43123:SF4">
    <property type="entry name" value="POLYSACCHARIDE DEACETYLASE"/>
    <property type="match status" value="1"/>
</dbReference>